<proteinExistence type="predicted"/>
<protein>
    <recommendedName>
        <fullName evidence="5">TIGR02186 family protein</fullName>
    </recommendedName>
</protein>
<keyword evidence="1" id="KW-0472">Membrane</keyword>
<feature type="signal peptide" evidence="2">
    <location>
        <begin position="1"/>
        <end position="18"/>
    </location>
</feature>
<dbReference type="KEGG" id="amaq:GO499_14225"/>
<evidence type="ECO:0008006" key="5">
    <source>
        <dbReference type="Google" id="ProtNLM"/>
    </source>
</evidence>
<keyword evidence="1" id="KW-0812">Transmembrane</keyword>
<organism evidence="3 4">
    <name type="scientific">Algicella marina</name>
    <dbReference type="NCBI Taxonomy" id="2683284"/>
    <lineage>
        <taxon>Bacteria</taxon>
        <taxon>Pseudomonadati</taxon>
        <taxon>Pseudomonadota</taxon>
        <taxon>Alphaproteobacteria</taxon>
        <taxon>Rhodobacterales</taxon>
        <taxon>Paracoccaceae</taxon>
        <taxon>Algicella</taxon>
    </lineage>
</organism>
<reference evidence="3 4" key="1">
    <citation type="submission" date="2019-12" db="EMBL/GenBank/DDBJ databases">
        <title>Complete genome sequence of Algicella marina strain 9Alg 56(T) isolated from the red alga Tichocarpus crinitus.</title>
        <authorList>
            <person name="Kim S.-G."/>
            <person name="Nedashkovskaya O.I."/>
        </authorList>
    </citation>
    <scope>NUCLEOTIDE SEQUENCE [LARGE SCALE GENOMIC DNA]</scope>
    <source>
        <strain evidence="3 4">9Alg 56</strain>
    </source>
</reference>
<dbReference type="AlphaFoldDB" id="A0A6P1T3J1"/>
<keyword evidence="4" id="KW-1185">Reference proteome</keyword>
<accession>A0A6P1T3J1</accession>
<feature type="chain" id="PRO_5027104961" description="TIGR02186 family protein" evidence="2">
    <location>
        <begin position="19"/>
        <end position="254"/>
    </location>
</feature>
<dbReference type="RefSeq" id="WP_161862791.1">
    <property type="nucleotide sequence ID" value="NZ_CP046620.1"/>
</dbReference>
<dbReference type="Pfam" id="PF09608">
    <property type="entry name" value="Alph_Pro_TM"/>
    <property type="match status" value="1"/>
</dbReference>
<dbReference type="InterPro" id="IPR019088">
    <property type="entry name" value="CHP02186-rel_TM"/>
</dbReference>
<gene>
    <name evidence="3" type="ORF">GO499_14225</name>
</gene>
<name>A0A6P1T3J1_9RHOB</name>
<evidence type="ECO:0000256" key="2">
    <source>
        <dbReference type="SAM" id="SignalP"/>
    </source>
</evidence>
<keyword evidence="1" id="KW-1133">Transmembrane helix</keyword>
<sequence length="254" mass="28322">MIRAALLLLALLATPLRAQEDVVGALSQNTVAITANFNGSEIWVFGAVKRDQPVPEDAQPLEVLITVRGPDERVMVRKKARTFGIWVNRDAVEVDVAPSFYAIASTAPLYQIISETERLRHRIGFDQAVRLIGAPSDVEHPRDFARAVTRIRRENGLYTQDESTIALNDETLFTTQIALPSNLVEGAYTARMFLLRGREVVAVTQVAIDVRKEGLERLIYTTAHERPLLYGLLSLAVALFAGWAASEIFRLLRR</sequence>
<dbReference type="Proteomes" id="UP000464495">
    <property type="component" value="Chromosome"/>
</dbReference>
<evidence type="ECO:0000313" key="3">
    <source>
        <dbReference type="EMBL" id="QHQ36243.1"/>
    </source>
</evidence>
<keyword evidence="2" id="KW-0732">Signal</keyword>
<feature type="transmembrane region" description="Helical" evidence="1">
    <location>
        <begin position="228"/>
        <end position="249"/>
    </location>
</feature>
<evidence type="ECO:0000256" key="1">
    <source>
        <dbReference type="SAM" id="Phobius"/>
    </source>
</evidence>
<evidence type="ECO:0000313" key="4">
    <source>
        <dbReference type="Proteomes" id="UP000464495"/>
    </source>
</evidence>
<dbReference type="EMBL" id="CP046620">
    <property type="protein sequence ID" value="QHQ36243.1"/>
    <property type="molecule type" value="Genomic_DNA"/>
</dbReference>